<protein>
    <submittedName>
        <fullName evidence="1">HopJ type III effector protein</fullName>
    </submittedName>
</protein>
<organism evidence="1 2">
    <name type="scientific">Caballeronia temeraria</name>
    <dbReference type="NCBI Taxonomy" id="1777137"/>
    <lineage>
        <taxon>Bacteria</taxon>
        <taxon>Pseudomonadati</taxon>
        <taxon>Pseudomonadota</taxon>
        <taxon>Betaproteobacteria</taxon>
        <taxon>Burkholderiales</taxon>
        <taxon>Burkholderiaceae</taxon>
        <taxon>Caballeronia</taxon>
    </lineage>
</organism>
<dbReference type="Pfam" id="PF08888">
    <property type="entry name" value="HopJ"/>
    <property type="match status" value="1"/>
</dbReference>
<evidence type="ECO:0000313" key="2">
    <source>
        <dbReference type="Proteomes" id="UP000054624"/>
    </source>
</evidence>
<gene>
    <name evidence="1" type="ORF">AWB76_07053</name>
</gene>
<dbReference type="InterPro" id="IPR038604">
    <property type="entry name" value="HopJ_sf"/>
</dbReference>
<dbReference type="Proteomes" id="UP000054624">
    <property type="component" value="Unassembled WGS sequence"/>
</dbReference>
<dbReference type="AlphaFoldDB" id="A0A158DJA4"/>
<reference evidence="2" key="1">
    <citation type="submission" date="2016-01" db="EMBL/GenBank/DDBJ databases">
        <authorList>
            <person name="Peeters Charlotte."/>
        </authorList>
    </citation>
    <scope>NUCLEOTIDE SEQUENCE [LARGE SCALE GENOMIC DNA]</scope>
</reference>
<accession>A0A158DJA4</accession>
<dbReference type="STRING" id="1777137.AWB76_07053"/>
<dbReference type="OrthoDB" id="9790826at2"/>
<dbReference type="InterPro" id="IPR014984">
    <property type="entry name" value="HopJ"/>
</dbReference>
<dbReference type="EMBL" id="FCOI02000043">
    <property type="protein sequence ID" value="SAK94722.1"/>
    <property type="molecule type" value="Genomic_DNA"/>
</dbReference>
<proteinExistence type="predicted"/>
<dbReference type="Gene3D" id="3.20.160.10">
    <property type="entry name" value="vpa0580 domain like"/>
    <property type="match status" value="1"/>
</dbReference>
<name>A0A158DJA4_9BURK</name>
<evidence type="ECO:0000313" key="1">
    <source>
        <dbReference type="EMBL" id="SAK94722.1"/>
    </source>
</evidence>
<keyword evidence="2" id="KW-1185">Reference proteome</keyword>
<sequence>MQLNELLEQIKNRPETITIEEVLKVIAENYDFTPVSFTNGEVQYHAGQNVKTCQLLAFAKLHALTEPQTLSCYGTFYRVDVLENPAGKDHEPIRNFMQHGWKGVRFASEALKRKN</sequence>
<dbReference type="RefSeq" id="WP_061164604.1">
    <property type="nucleotide sequence ID" value="NZ_FCOI02000043.1"/>
</dbReference>